<keyword evidence="3 7" id="KW-0812">Transmembrane</keyword>
<proteinExistence type="predicted"/>
<evidence type="ECO:0000256" key="3">
    <source>
        <dbReference type="ARBA" id="ARBA00022692"/>
    </source>
</evidence>
<feature type="transmembrane region" description="Helical" evidence="7">
    <location>
        <begin position="269"/>
        <end position="293"/>
    </location>
</feature>
<evidence type="ECO:0000313" key="8">
    <source>
        <dbReference type="EMBL" id="MUG68286.1"/>
    </source>
</evidence>
<evidence type="ECO:0000256" key="6">
    <source>
        <dbReference type="SAM" id="MobiDB-lite"/>
    </source>
</evidence>
<dbReference type="CDD" id="cd06173">
    <property type="entry name" value="MFS_MefA_like"/>
    <property type="match status" value="1"/>
</dbReference>
<evidence type="ECO:0000256" key="5">
    <source>
        <dbReference type="ARBA" id="ARBA00023136"/>
    </source>
</evidence>
<comment type="caution">
    <text evidence="8">The sequence shown here is derived from an EMBL/GenBank/DDBJ whole genome shotgun (WGS) entry which is preliminary data.</text>
</comment>
<evidence type="ECO:0000313" key="9">
    <source>
        <dbReference type="Proteomes" id="UP000435177"/>
    </source>
</evidence>
<feature type="transmembrane region" description="Helical" evidence="7">
    <location>
        <begin position="9"/>
        <end position="35"/>
    </location>
</feature>
<dbReference type="InterPro" id="IPR036259">
    <property type="entry name" value="MFS_trans_sf"/>
</dbReference>
<feature type="transmembrane region" description="Helical" evidence="7">
    <location>
        <begin position="385"/>
        <end position="409"/>
    </location>
</feature>
<keyword evidence="9" id="KW-1185">Reference proteome</keyword>
<feature type="transmembrane region" description="Helical" evidence="7">
    <location>
        <begin position="323"/>
        <end position="345"/>
    </location>
</feature>
<protein>
    <submittedName>
        <fullName evidence="8">MFS transporter</fullName>
    </submittedName>
</protein>
<dbReference type="Gene3D" id="1.20.1250.20">
    <property type="entry name" value="MFS general substrate transporter like domains"/>
    <property type="match status" value="1"/>
</dbReference>
<accession>A0ABW9TAU5</accession>
<dbReference type="Proteomes" id="UP000435177">
    <property type="component" value="Unassembled WGS sequence"/>
</dbReference>
<dbReference type="PANTHER" id="PTHR23513">
    <property type="entry name" value="INTEGRAL MEMBRANE EFFLUX PROTEIN-RELATED"/>
    <property type="match status" value="1"/>
</dbReference>
<keyword evidence="4 7" id="KW-1133">Transmembrane helix</keyword>
<feature type="region of interest" description="Disordered" evidence="6">
    <location>
        <begin position="191"/>
        <end position="216"/>
    </location>
</feature>
<dbReference type="Pfam" id="PF07690">
    <property type="entry name" value="MFS_1"/>
    <property type="match status" value="1"/>
</dbReference>
<name>A0ABW9TAU5_9BACL</name>
<feature type="transmembrane region" description="Helical" evidence="7">
    <location>
        <begin position="300"/>
        <end position="317"/>
    </location>
</feature>
<feature type="transmembrane region" description="Helical" evidence="7">
    <location>
        <begin position="97"/>
        <end position="118"/>
    </location>
</feature>
<comment type="subcellular location">
    <subcellularLocation>
        <location evidence="1">Cell membrane</location>
        <topology evidence="1">Multi-pass membrane protein</topology>
    </subcellularLocation>
</comment>
<evidence type="ECO:0000256" key="1">
    <source>
        <dbReference type="ARBA" id="ARBA00004651"/>
    </source>
</evidence>
<dbReference type="RefSeq" id="WP_155618819.1">
    <property type="nucleotide sequence ID" value="NZ_WOAA01000024.1"/>
</dbReference>
<gene>
    <name evidence="8" type="ORF">GNP94_20085</name>
</gene>
<feature type="transmembrane region" description="Helical" evidence="7">
    <location>
        <begin position="168"/>
        <end position="187"/>
    </location>
</feature>
<dbReference type="PANTHER" id="PTHR23513:SF6">
    <property type="entry name" value="MAJOR FACILITATOR SUPERFAMILY ASSOCIATED DOMAIN-CONTAINING PROTEIN"/>
    <property type="match status" value="1"/>
</dbReference>
<feature type="transmembrane region" description="Helical" evidence="7">
    <location>
        <begin position="139"/>
        <end position="162"/>
    </location>
</feature>
<feature type="transmembrane region" description="Helical" evidence="7">
    <location>
        <begin position="73"/>
        <end position="91"/>
    </location>
</feature>
<keyword evidence="2" id="KW-1003">Cell membrane</keyword>
<dbReference type="InterPro" id="IPR011701">
    <property type="entry name" value="MFS"/>
</dbReference>
<evidence type="ECO:0000256" key="2">
    <source>
        <dbReference type="ARBA" id="ARBA00022475"/>
    </source>
</evidence>
<sequence>MNILKNRNFLLLFIGRILTNIGDSLYAVAAMWLVYDLGGSTLYTGLAGFLSILPRIIQIFSGPLIDRVPLRGLLVYTQLIQAGLLLIVPAAHYMGFLTVGLVLTITPIMSTLNMWVYPAQMSALPKILDKKQLTQGNSLFTLAYQGIDVACNAISGGLIILLGAVSLYLWNAVGFFIGAVLFAQLHIHSASSSSNNDLTTSRETQVKDSTATSTSTDSFKSYMEDMRFGLRFLLGSPLARVLLGMIMINAVGGATFTVMPAFADSLGGAGIYGILLMAQACGSLLGALAAPYLKLEKFRLGVIYGVAFFVMGAAWALSVFTPWTWLVVLTYGLAWFPGGITNVIINTVIQKTIPQQHMATVFAASNGLSGIASPLGSLIGGSLGLLLASSSIIAGSGLIVLLIGVLWLLDPVTRKLPPPDRMDESLFAPLQSAAQERREQANPAAPPA</sequence>
<feature type="transmembrane region" description="Helical" evidence="7">
    <location>
        <begin position="41"/>
        <end position="61"/>
    </location>
</feature>
<organism evidence="8 9">
    <name type="scientific">Paenibacillus campinasensis</name>
    <dbReference type="NCBI Taxonomy" id="66347"/>
    <lineage>
        <taxon>Bacteria</taxon>
        <taxon>Bacillati</taxon>
        <taxon>Bacillota</taxon>
        <taxon>Bacilli</taxon>
        <taxon>Bacillales</taxon>
        <taxon>Paenibacillaceae</taxon>
        <taxon>Paenibacillus</taxon>
    </lineage>
</organism>
<keyword evidence="5 7" id="KW-0472">Membrane</keyword>
<dbReference type="EMBL" id="WOAA01000024">
    <property type="protein sequence ID" value="MUG68286.1"/>
    <property type="molecule type" value="Genomic_DNA"/>
</dbReference>
<feature type="transmembrane region" description="Helical" evidence="7">
    <location>
        <begin position="357"/>
        <end position="379"/>
    </location>
</feature>
<reference evidence="8 9" key="1">
    <citation type="submission" date="2019-11" db="EMBL/GenBank/DDBJ databases">
        <title>Draft genome sequences of five Paenibacillus species of dairy origin.</title>
        <authorList>
            <person name="Olajide A.M."/>
            <person name="Chen S."/>
            <person name="Lapointe G."/>
        </authorList>
    </citation>
    <scope>NUCLEOTIDE SEQUENCE [LARGE SCALE GENOMIC DNA]</scope>
    <source>
        <strain evidence="8 9">3CS1</strain>
    </source>
</reference>
<feature type="compositionally biased region" description="Polar residues" evidence="6">
    <location>
        <begin position="191"/>
        <end position="203"/>
    </location>
</feature>
<evidence type="ECO:0000256" key="4">
    <source>
        <dbReference type="ARBA" id="ARBA00022989"/>
    </source>
</evidence>
<dbReference type="SUPFAM" id="SSF103473">
    <property type="entry name" value="MFS general substrate transporter"/>
    <property type="match status" value="1"/>
</dbReference>
<evidence type="ECO:0000256" key="7">
    <source>
        <dbReference type="SAM" id="Phobius"/>
    </source>
</evidence>